<keyword evidence="6" id="KW-1185">Reference proteome</keyword>
<organism evidence="5 6">
    <name type="scientific">Acidovorax bellezanensis</name>
    <dbReference type="NCBI Taxonomy" id="2976702"/>
    <lineage>
        <taxon>Bacteria</taxon>
        <taxon>Pseudomonadati</taxon>
        <taxon>Pseudomonadota</taxon>
        <taxon>Betaproteobacteria</taxon>
        <taxon>Burkholderiales</taxon>
        <taxon>Comamonadaceae</taxon>
        <taxon>Acidovorax</taxon>
    </lineage>
</organism>
<dbReference type="InterPro" id="IPR008920">
    <property type="entry name" value="TF_FadR/GntR_C"/>
</dbReference>
<dbReference type="Pfam" id="PF07729">
    <property type="entry name" value="FCD"/>
    <property type="match status" value="1"/>
</dbReference>
<dbReference type="PANTHER" id="PTHR43537">
    <property type="entry name" value="TRANSCRIPTIONAL REGULATOR, GNTR FAMILY"/>
    <property type="match status" value="1"/>
</dbReference>
<accession>A0ABT2PLG3</accession>
<dbReference type="SUPFAM" id="SSF48008">
    <property type="entry name" value="GntR ligand-binding domain-like"/>
    <property type="match status" value="1"/>
</dbReference>
<dbReference type="InterPro" id="IPR000524">
    <property type="entry name" value="Tscrpt_reg_HTH_GntR"/>
</dbReference>
<evidence type="ECO:0000259" key="4">
    <source>
        <dbReference type="PROSITE" id="PS50949"/>
    </source>
</evidence>
<evidence type="ECO:0000313" key="5">
    <source>
        <dbReference type="EMBL" id="MCT9810706.1"/>
    </source>
</evidence>
<evidence type="ECO:0000256" key="2">
    <source>
        <dbReference type="ARBA" id="ARBA00023125"/>
    </source>
</evidence>
<dbReference type="CDD" id="cd07377">
    <property type="entry name" value="WHTH_GntR"/>
    <property type="match status" value="1"/>
</dbReference>
<dbReference type="SMART" id="SM00345">
    <property type="entry name" value="HTH_GNTR"/>
    <property type="match status" value="1"/>
</dbReference>
<dbReference type="InterPro" id="IPR036390">
    <property type="entry name" value="WH_DNA-bd_sf"/>
</dbReference>
<feature type="domain" description="HTH gntR-type" evidence="4">
    <location>
        <begin position="7"/>
        <end position="75"/>
    </location>
</feature>
<evidence type="ECO:0000313" key="6">
    <source>
        <dbReference type="Proteomes" id="UP001525968"/>
    </source>
</evidence>
<dbReference type="SMART" id="SM00895">
    <property type="entry name" value="FCD"/>
    <property type="match status" value="1"/>
</dbReference>
<dbReference type="Proteomes" id="UP001525968">
    <property type="component" value="Unassembled WGS sequence"/>
</dbReference>
<keyword evidence="1" id="KW-0805">Transcription regulation</keyword>
<sequence>MSPPRLRNFHHQIVDAVGASIVAGRYAEGSQLPTEPQLAETYGASRLIIREAMKSLAAKGLVSIRPRTGTHVLPRSEWNLFDPAVLGWQSEAPPDPQLIADLMELRQTIEPLAARLAASRAQPQQVADIREAFEAMAQAQTQVTYIQADLRFHGAVVRSCGNQFIMQLETALSAVWKTSFQASSDAWGPDAQALALHQSLLHAIEAHDPQGAEAAVLALIARAVVRIHSGLA</sequence>
<dbReference type="RefSeq" id="WP_261499822.1">
    <property type="nucleotide sequence ID" value="NZ_JAODYH010000004.1"/>
</dbReference>
<dbReference type="Gene3D" id="1.20.120.530">
    <property type="entry name" value="GntR ligand-binding domain-like"/>
    <property type="match status" value="1"/>
</dbReference>
<keyword evidence="2" id="KW-0238">DNA-binding</keyword>
<dbReference type="PROSITE" id="PS50949">
    <property type="entry name" value="HTH_GNTR"/>
    <property type="match status" value="1"/>
</dbReference>
<dbReference type="PRINTS" id="PR00035">
    <property type="entry name" value="HTHGNTR"/>
</dbReference>
<protein>
    <submittedName>
        <fullName evidence="5">FadR family transcriptional regulator</fullName>
    </submittedName>
</protein>
<dbReference type="Pfam" id="PF00392">
    <property type="entry name" value="GntR"/>
    <property type="match status" value="1"/>
</dbReference>
<gene>
    <name evidence="5" type="ORF">N0K08_08675</name>
</gene>
<keyword evidence="3" id="KW-0804">Transcription</keyword>
<comment type="caution">
    <text evidence="5">The sequence shown here is derived from an EMBL/GenBank/DDBJ whole genome shotgun (WGS) entry which is preliminary data.</text>
</comment>
<evidence type="ECO:0000256" key="3">
    <source>
        <dbReference type="ARBA" id="ARBA00023163"/>
    </source>
</evidence>
<dbReference type="EMBL" id="JAODYH010000004">
    <property type="protein sequence ID" value="MCT9810706.1"/>
    <property type="molecule type" value="Genomic_DNA"/>
</dbReference>
<dbReference type="Gene3D" id="1.10.10.10">
    <property type="entry name" value="Winged helix-like DNA-binding domain superfamily/Winged helix DNA-binding domain"/>
    <property type="match status" value="1"/>
</dbReference>
<dbReference type="PANTHER" id="PTHR43537:SF44">
    <property type="entry name" value="GNTR FAMILY REGULATORY PROTEIN"/>
    <property type="match status" value="1"/>
</dbReference>
<dbReference type="InterPro" id="IPR011711">
    <property type="entry name" value="GntR_C"/>
</dbReference>
<proteinExistence type="predicted"/>
<evidence type="ECO:0000256" key="1">
    <source>
        <dbReference type="ARBA" id="ARBA00023015"/>
    </source>
</evidence>
<dbReference type="InterPro" id="IPR036388">
    <property type="entry name" value="WH-like_DNA-bd_sf"/>
</dbReference>
<dbReference type="SUPFAM" id="SSF46785">
    <property type="entry name" value="Winged helix' DNA-binding domain"/>
    <property type="match status" value="1"/>
</dbReference>
<name>A0ABT2PLG3_9BURK</name>
<reference evidence="5 6" key="1">
    <citation type="submission" date="2022-09" db="EMBL/GenBank/DDBJ databases">
        <title>Draft genome of isolate Be4.</title>
        <authorList>
            <person name="Sanchez-Castro I."/>
            <person name="Martinez-Rodriguez P."/>
            <person name="Descostes M."/>
            <person name="Merroun M."/>
        </authorList>
    </citation>
    <scope>NUCLEOTIDE SEQUENCE [LARGE SCALE GENOMIC DNA]</scope>
    <source>
        <strain evidence="5 6">Be4</strain>
    </source>
</reference>